<keyword evidence="1" id="KW-1133">Transmembrane helix</keyword>
<accession>F2IBZ1</accession>
<reference evidence="3" key="2">
    <citation type="submission" date="2011-02" db="EMBL/GenBank/DDBJ databases">
        <title>The complete genome of Fluviicola taffensis DSM 16823.</title>
        <authorList>
            <consortium name="US DOE Joint Genome Institute (JGI-PGF)"/>
            <person name="Lucas S."/>
            <person name="Copeland A."/>
            <person name="Lapidus A."/>
            <person name="Bruce D."/>
            <person name="Goodwin L."/>
            <person name="Pitluck S."/>
            <person name="Kyrpides N."/>
            <person name="Mavromatis K."/>
            <person name="Ivanova N."/>
            <person name="Mikhailova N."/>
            <person name="Pagani I."/>
            <person name="Chertkov O."/>
            <person name="Detter J.C."/>
            <person name="Han C."/>
            <person name="Tapia R."/>
            <person name="Land M."/>
            <person name="Hauser L."/>
            <person name="Markowitz V."/>
            <person name="Cheng J.-F."/>
            <person name="Hugenholtz P."/>
            <person name="Woyke T."/>
            <person name="Wu D."/>
            <person name="Tindall B."/>
            <person name="Pomrenke H.G."/>
            <person name="Brambilla E."/>
            <person name="Klenk H.-P."/>
            <person name="Eisen J.A."/>
        </authorList>
    </citation>
    <scope>NUCLEOTIDE SEQUENCE [LARGE SCALE GENOMIC DNA]</scope>
    <source>
        <strain evidence="3">DSM 16823 / RW262 / RW262</strain>
    </source>
</reference>
<protein>
    <submittedName>
        <fullName evidence="2">Uncharacterized protein</fullName>
    </submittedName>
</protein>
<name>F2IBZ1_FLUTR</name>
<gene>
    <name evidence="2" type="ordered locus">Fluta_0210</name>
</gene>
<feature type="transmembrane region" description="Helical" evidence="1">
    <location>
        <begin position="23"/>
        <end position="43"/>
    </location>
</feature>
<sequence length="594" mass="70851">MNRIKKFDLFLLERFPLLWHTKICYMLLYSIFLSVVFYFWGYFETTQGRINYQNIDYYFTSSFANYFQVIFFIIGITFWALSYFKKNAIKNYYPLQRFYFSKLFFQLVIIFWSLSWPYFTFNSGVKQKVKELVSLEELVKEIDTINLAHAFLPDGNDLYEIESLIQLKFPDVQIFELNSDDTTWNNSSNTIYESGSNFSKRIRYLPENYPNSTVTVENRKFQFLKTKEIFSADECHPNYITLVLKPLKYADLTTNELSDLKNYSSEVVSKSYFKVSSHSIFDSYKYRFSEHYYSDYYSTNGTQTLEMNEQFNQFLENASQKDISKLLHNYKGFLNKHEIRHYLEVDTILDYIFKYPEYTRLDNIVSSENWRMDKVFKQRKRLHSFEEYQRKRLFHPEDYQPAFFIQKAQLDSLYENVKIAYHAPINWMTLITSIALAIALSFLFILCSFSELITLLLTIPVGGLLLVINILILGFSSFGTNYNIELKVSSQVVVFMFLMYLLLILFYYSKKVHKRILNITFYLCFFLTIFLPHALLWIIDNLLRTEVFSSCGNLYTKHTLLFYWLTDPLFIILLPLASMLFFMKLIKPITSKAD</sequence>
<feature type="transmembrane region" description="Helical" evidence="1">
    <location>
        <begin position="453"/>
        <end position="476"/>
    </location>
</feature>
<reference evidence="2 3" key="1">
    <citation type="journal article" date="2011" name="Stand. Genomic Sci.">
        <title>Complete genome sequence of the gliding freshwater bacterium Fluviicola taffensis type strain (RW262).</title>
        <authorList>
            <person name="Woyke T."/>
            <person name="Chertkov O."/>
            <person name="Lapidus A."/>
            <person name="Nolan M."/>
            <person name="Lucas S."/>
            <person name="Del Rio T.G."/>
            <person name="Tice H."/>
            <person name="Cheng J.F."/>
            <person name="Tapia R."/>
            <person name="Han C."/>
            <person name="Goodwin L."/>
            <person name="Pitluck S."/>
            <person name="Liolios K."/>
            <person name="Pagani I."/>
            <person name="Ivanova N."/>
            <person name="Huntemann M."/>
            <person name="Mavromatis K."/>
            <person name="Mikhailova N."/>
            <person name="Pati A."/>
            <person name="Chen A."/>
            <person name="Palaniappan K."/>
            <person name="Land M."/>
            <person name="Hauser L."/>
            <person name="Brambilla E.M."/>
            <person name="Rohde M."/>
            <person name="Mwirichia R."/>
            <person name="Sikorski J."/>
            <person name="Tindall B.J."/>
            <person name="Goker M."/>
            <person name="Bristow J."/>
            <person name="Eisen J.A."/>
            <person name="Markowitz V."/>
            <person name="Hugenholtz P."/>
            <person name="Klenk H.P."/>
            <person name="Kyrpides N.C."/>
        </authorList>
    </citation>
    <scope>NUCLEOTIDE SEQUENCE [LARGE SCALE GENOMIC DNA]</scope>
    <source>
        <strain evidence="3">DSM 16823 / RW262 / RW262</strain>
    </source>
</reference>
<evidence type="ECO:0000256" key="1">
    <source>
        <dbReference type="SAM" id="Phobius"/>
    </source>
</evidence>
<dbReference type="KEGG" id="fte:Fluta_0210"/>
<feature type="transmembrane region" description="Helical" evidence="1">
    <location>
        <begin position="559"/>
        <end position="582"/>
    </location>
</feature>
<proteinExistence type="predicted"/>
<keyword evidence="1" id="KW-0812">Transmembrane</keyword>
<dbReference type="Proteomes" id="UP000007463">
    <property type="component" value="Chromosome"/>
</dbReference>
<dbReference type="EMBL" id="CP002542">
    <property type="protein sequence ID" value="AEA42219.1"/>
    <property type="molecule type" value="Genomic_DNA"/>
</dbReference>
<evidence type="ECO:0000313" key="3">
    <source>
        <dbReference type="Proteomes" id="UP000007463"/>
    </source>
</evidence>
<dbReference type="STRING" id="755732.Fluta_0210"/>
<feature type="transmembrane region" description="Helical" evidence="1">
    <location>
        <begin position="520"/>
        <end position="539"/>
    </location>
</feature>
<evidence type="ECO:0000313" key="2">
    <source>
        <dbReference type="EMBL" id="AEA42219.1"/>
    </source>
</evidence>
<dbReference type="OrthoDB" id="996104at2"/>
<feature type="transmembrane region" description="Helical" evidence="1">
    <location>
        <begin position="425"/>
        <end position="446"/>
    </location>
</feature>
<feature type="transmembrane region" description="Helical" evidence="1">
    <location>
        <begin position="103"/>
        <end position="121"/>
    </location>
</feature>
<keyword evidence="1" id="KW-0472">Membrane</keyword>
<feature type="transmembrane region" description="Helical" evidence="1">
    <location>
        <begin position="63"/>
        <end position="82"/>
    </location>
</feature>
<dbReference type="RefSeq" id="WP_013684993.1">
    <property type="nucleotide sequence ID" value="NC_015321.1"/>
</dbReference>
<dbReference type="HOGENOM" id="CLU_459104_0_0_10"/>
<keyword evidence="3" id="KW-1185">Reference proteome</keyword>
<feature type="transmembrane region" description="Helical" evidence="1">
    <location>
        <begin position="488"/>
        <end position="508"/>
    </location>
</feature>
<organism evidence="2 3">
    <name type="scientific">Fluviicola taffensis (strain DSM 16823 / NCIMB 13979 / RW262)</name>
    <dbReference type="NCBI Taxonomy" id="755732"/>
    <lineage>
        <taxon>Bacteria</taxon>
        <taxon>Pseudomonadati</taxon>
        <taxon>Bacteroidota</taxon>
        <taxon>Flavobacteriia</taxon>
        <taxon>Flavobacteriales</taxon>
        <taxon>Crocinitomicaceae</taxon>
        <taxon>Fluviicola</taxon>
    </lineage>
</organism>
<dbReference type="AlphaFoldDB" id="F2IBZ1"/>